<evidence type="ECO:0000313" key="4">
    <source>
        <dbReference type="Proteomes" id="UP000214747"/>
    </source>
</evidence>
<evidence type="ECO:0000313" key="3">
    <source>
        <dbReference type="EMBL" id="OWY33691.1"/>
    </source>
</evidence>
<dbReference type="EMBL" id="NJGV01000015">
    <property type="protein sequence ID" value="OWY33691.1"/>
    <property type="molecule type" value="Genomic_DNA"/>
</dbReference>
<sequence>MKIRLLILAILLICQFAHARDESLLTPEFKRCEAKANGVTFDTLDCVDKEFTRQDKRLNRAYQALIAALTKQKQDELRKAQKAWLDYTEKDCAFLYDGHEFNGQDDRLNAAYCSLDERAERATVLEQIFKRIQ</sequence>
<keyword evidence="1" id="KW-0732">Signal</keyword>
<gene>
    <name evidence="3" type="ORF">CEJ45_15845</name>
</gene>
<dbReference type="PANTHER" id="PTHR39176">
    <property type="entry name" value="PERIPLASMIC PROTEIN-RELATED"/>
    <property type="match status" value="1"/>
</dbReference>
<organism evidence="3 4">
    <name type="scientific">Herbaspirillum aquaticum</name>
    <dbReference type="NCBI Taxonomy" id="568783"/>
    <lineage>
        <taxon>Bacteria</taxon>
        <taxon>Pseudomonadati</taxon>
        <taxon>Pseudomonadota</taxon>
        <taxon>Betaproteobacteria</taxon>
        <taxon>Burkholderiales</taxon>
        <taxon>Oxalobacteraceae</taxon>
        <taxon>Herbaspirillum</taxon>
    </lineage>
</organism>
<comment type="caution">
    <text evidence="3">The sequence shown here is derived from an EMBL/GenBank/DDBJ whole genome shotgun (WGS) entry which is preliminary data.</text>
</comment>
<feature type="signal peptide" evidence="1">
    <location>
        <begin position="1"/>
        <end position="19"/>
    </location>
</feature>
<dbReference type="Proteomes" id="UP000214747">
    <property type="component" value="Unassembled WGS sequence"/>
</dbReference>
<proteinExistence type="predicted"/>
<evidence type="ECO:0000256" key="1">
    <source>
        <dbReference type="SAM" id="SignalP"/>
    </source>
</evidence>
<dbReference type="RefSeq" id="WP_088756034.1">
    <property type="nucleotide sequence ID" value="NZ_NJGV01000015.1"/>
</dbReference>
<keyword evidence="4" id="KW-1185">Reference proteome</keyword>
<reference evidence="3 4" key="1">
    <citation type="journal article" date="2010" name="Int. J. Syst. Evol. Microbiol.">
        <title>Reclassification of Herbaspirillum putei as a later heterotypic synonym of Herbaspirillum huttiense, with the description of H. huttiense subsp. huttiense subsp. nov. and H. huttiense subsp. putei subsp. nov., comb. nov., and description of Herbaspirillum aquaticum sp. nov.</title>
        <authorList>
            <person name="Dobritsa A.P."/>
            <person name="Reddy M.C."/>
            <person name="Samadpour M."/>
        </authorList>
    </citation>
    <scope>NUCLEOTIDE SEQUENCE [LARGE SCALE GENOMIC DNA]</scope>
    <source>
        <strain evidence="3 4">IEH 4430</strain>
    </source>
</reference>
<evidence type="ECO:0000259" key="2">
    <source>
        <dbReference type="Pfam" id="PF07007"/>
    </source>
</evidence>
<feature type="domain" description="Lysozyme inhibitor LprI-like N-terminal" evidence="2">
    <location>
        <begin position="32"/>
        <end position="125"/>
    </location>
</feature>
<name>A0A225SRM5_9BURK</name>
<accession>A0A225SRM5</accession>
<dbReference type="Pfam" id="PF07007">
    <property type="entry name" value="LprI"/>
    <property type="match status" value="1"/>
</dbReference>
<dbReference type="Gene3D" id="1.20.1270.180">
    <property type="match status" value="1"/>
</dbReference>
<dbReference type="AlphaFoldDB" id="A0A225SRM5"/>
<feature type="chain" id="PRO_5012895029" description="Lysozyme inhibitor LprI-like N-terminal domain-containing protein" evidence="1">
    <location>
        <begin position="20"/>
        <end position="133"/>
    </location>
</feature>
<dbReference type="PANTHER" id="PTHR39176:SF1">
    <property type="entry name" value="PERIPLASMIC PROTEIN"/>
    <property type="match status" value="1"/>
</dbReference>
<protein>
    <recommendedName>
        <fullName evidence="2">Lysozyme inhibitor LprI-like N-terminal domain-containing protein</fullName>
    </recommendedName>
</protein>
<dbReference type="InterPro" id="IPR009739">
    <property type="entry name" value="LprI-like_N"/>
</dbReference>